<dbReference type="GeneTree" id="ENSGT00390000016052"/>
<organism evidence="2 3">
    <name type="scientific">Hippocampus comes</name>
    <name type="common">Tiger tail seahorse</name>
    <dbReference type="NCBI Taxonomy" id="109280"/>
    <lineage>
        <taxon>Eukaryota</taxon>
        <taxon>Metazoa</taxon>
        <taxon>Chordata</taxon>
        <taxon>Craniata</taxon>
        <taxon>Vertebrata</taxon>
        <taxon>Euteleostomi</taxon>
        <taxon>Actinopterygii</taxon>
        <taxon>Neopterygii</taxon>
        <taxon>Teleostei</taxon>
        <taxon>Neoteleostei</taxon>
        <taxon>Acanthomorphata</taxon>
        <taxon>Syngnathiaria</taxon>
        <taxon>Syngnathiformes</taxon>
        <taxon>Syngnathoidei</taxon>
        <taxon>Syngnathidae</taxon>
        <taxon>Hippocampus</taxon>
    </lineage>
</organism>
<feature type="chain" id="PRO_5018717434" evidence="1">
    <location>
        <begin position="19"/>
        <end position="182"/>
    </location>
</feature>
<dbReference type="Pfam" id="PF13450">
    <property type="entry name" value="NAD_binding_8"/>
    <property type="match status" value="1"/>
</dbReference>
<evidence type="ECO:0000256" key="1">
    <source>
        <dbReference type="SAM" id="SignalP"/>
    </source>
</evidence>
<dbReference type="InterPro" id="IPR040174">
    <property type="entry name" value="RNLS"/>
</dbReference>
<reference evidence="2" key="1">
    <citation type="submission" date="2025-08" db="UniProtKB">
        <authorList>
            <consortium name="Ensembl"/>
        </authorList>
    </citation>
    <scope>IDENTIFICATION</scope>
</reference>
<name>A0A3Q2XIE8_HIPCM</name>
<dbReference type="Proteomes" id="UP000264820">
    <property type="component" value="Unplaced"/>
</dbReference>
<reference evidence="2" key="2">
    <citation type="submission" date="2025-09" db="UniProtKB">
        <authorList>
            <consortium name="Ensembl"/>
        </authorList>
    </citation>
    <scope>IDENTIFICATION</scope>
</reference>
<dbReference type="PANTHER" id="PTHR23357:SF1">
    <property type="entry name" value="RENALASE"/>
    <property type="match status" value="1"/>
</dbReference>
<keyword evidence="1" id="KW-0732">Signal</keyword>
<dbReference type="Gene3D" id="3.50.50.60">
    <property type="entry name" value="FAD/NAD(P)-binding domain"/>
    <property type="match status" value="2"/>
</dbReference>
<sequence length="182" mass="20079">MACRVLVVGAGLTGSLSACLLRRELKDKNVHIVVWDKARGVGGRMSTFRPPDPSCHSADLGAQYISATREYARSHHSFYTELLEEGILRPLDCAVEGLRHKDGSTDYVAPLGMSSVVKHFLRHSGEPDLFLEHQVSGLYRRGSSWEVHRKQGDSQNFDSVLLTIPVPQILQLEGDLGDGEPT</sequence>
<evidence type="ECO:0000313" key="3">
    <source>
        <dbReference type="Proteomes" id="UP000264820"/>
    </source>
</evidence>
<protein>
    <submittedName>
        <fullName evidence="2">Renalase, FAD dependent amine oxidase</fullName>
    </submittedName>
</protein>
<dbReference type="GO" id="GO:0005576">
    <property type="term" value="C:extracellular region"/>
    <property type="evidence" value="ECO:0007669"/>
    <property type="project" value="TreeGrafter"/>
</dbReference>
<accession>A0A3Q2XIE8</accession>
<feature type="signal peptide" evidence="1">
    <location>
        <begin position="1"/>
        <end position="18"/>
    </location>
</feature>
<dbReference type="InterPro" id="IPR036188">
    <property type="entry name" value="FAD/NAD-bd_sf"/>
</dbReference>
<dbReference type="AlphaFoldDB" id="A0A3Q2XIE8"/>
<evidence type="ECO:0000313" key="2">
    <source>
        <dbReference type="Ensembl" id="ENSHCOP00000003577.1"/>
    </source>
</evidence>
<keyword evidence="3" id="KW-1185">Reference proteome</keyword>
<dbReference type="PROSITE" id="PS51257">
    <property type="entry name" value="PROKAR_LIPOPROTEIN"/>
    <property type="match status" value="1"/>
</dbReference>
<dbReference type="SUPFAM" id="SSF51905">
    <property type="entry name" value="FAD/NAD(P)-binding domain"/>
    <property type="match status" value="1"/>
</dbReference>
<dbReference type="Ensembl" id="ENSHCOT00000008501.1">
    <property type="protein sequence ID" value="ENSHCOP00000003577.1"/>
    <property type="gene ID" value="ENSHCOG00000005002.1"/>
</dbReference>
<proteinExistence type="predicted"/>
<dbReference type="PANTHER" id="PTHR23357">
    <property type="entry name" value="RENALASE"/>
    <property type="match status" value="1"/>
</dbReference>
<dbReference type="GO" id="GO:0016651">
    <property type="term" value="F:oxidoreductase activity, acting on NAD(P)H"/>
    <property type="evidence" value="ECO:0007669"/>
    <property type="project" value="InterPro"/>
</dbReference>